<reference evidence="2" key="1">
    <citation type="submission" date="2023-07" db="EMBL/GenBank/DDBJ databases">
        <title>Chromosome-level Genome Assembly of Striped Snakehead (Channa striata).</title>
        <authorList>
            <person name="Liu H."/>
        </authorList>
    </citation>
    <scope>NUCLEOTIDE SEQUENCE</scope>
    <source>
        <strain evidence="2">Gz</strain>
        <tissue evidence="2">Muscle</tissue>
    </source>
</reference>
<gene>
    <name evidence="2" type="ORF">Q5P01_009821</name>
</gene>
<feature type="compositionally biased region" description="Polar residues" evidence="1">
    <location>
        <begin position="49"/>
        <end position="58"/>
    </location>
</feature>
<comment type="caution">
    <text evidence="2">The sequence shown here is derived from an EMBL/GenBank/DDBJ whole genome shotgun (WGS) entry which is preliminary data.</text>
</comment>
<proteinExistence type="predicted"/>
<dbReference type="Proteomes" id="UP001187415">
    <property type="component" value="Unassembled WGS sequence"/>
</dbReference>
<evidence type="ECO:0000313" key="2">
    <source>
        <dbReference type="EMBL" id="KAK2846822.1"/>
    </source>
</evidence>
<dbReference type="EMBL" id="JAUPFM010000007">
    <property type="protein sequence ID" value="KAK2846822.1"/>
    <property type="molecule type" value="Genomic_DNA"/>
</dbReference>
<evidence type="ECO:0000256" key="1">
    <source>
        <dbReference type="SAM" id="MobiDB-lite"/>
    </source>
</evidence>
<feature type="region of interest" description="Disordered" evidence="1">
    <location>
        <begin position="1"/>
        <end position="118"/>
    </location>
</feature>
<keyword evidence="3" id="KW-1185">Reference proteome</keyword>
<dbReference type="AlphaFoldDB" id="A0AA88SXT8"/>
<sequence>MIETEGWARVGVDGRSPLEVELEADGDGRSPLESRQDTEMEAGGDEQSPPVTGLSTELETGVDGRSPPVTGQEGHEPNELPLTLAREPELDEPQTSSAREQELVRGLCSPLPPSGSDV</sequence>
<organism evidence="2 3">
    <name type="scientific">Channa striata</name>
    <name type="common">Snakehead murrel</name>
    <name type="synonym">Ophicephalus striatus</name>
    <dbReference type="NCBI Taxonomy" id="64152"/>
    <lineage>
        <taxon>Eukaryota</taxon>
        <taxon>Metazoa</taxon>
        <taxon>Chordata</taxon>
        <taxon>Craniata</taxon>
        <taxon>Vertebrata</taxon>
        <taxon>Euteleostomi</taxon>
        <taxon>Actinopterygii</taxon>
        <taxon>Neopterygii</taxon>
        <taxon>Teleostei</taxon>
        <taxon>Neoteleostei</taxon>
        <taxon>Acanthomorphata</taxon>
        <taxon>Anabantaria</taxon>
        <taxon>Anabantiformes</taxon>
        <taxon>Channoidei</taxon>
        <taxon>Channidae</taxon>
        <taxon>Channa</taxon>
    </lineage>
</organism>
<evidence type="ECO:0000313" key="3">
    <source>
        <dbReference type="Proteomes" id="UP001187415"/>
    </source>
</evidence>
<name>A0AA88SXT8_CHASR</name>
<protein>
    <submittedName>
        <fullName evidence="2">Uncharacterized protein</fullName>
    </submittedName>
</protein>
<feature type="compositionally biased region" description="Basic and acidic residues" evidence="1">
    <location>
        <begin position="26"/>
        <end position="38"/>
    </location>
</feature>
<accession>A0AA88SXT8</accession>